<organism evidence="2">
    <name type="scientific">Blastochloris viridis</name>
    <name type="common">Rhodopseudomonas viridis</name>
    <dbReference type="NCBI Taxonomy" id="1079"/>
    <lineage>
        <taxon>Bacteria</taxon>
        <taxon>Pseudomonadati</taxon>
        <taxon>Pseudomonadota</taxon>
        <taxon>Alphaproteobacteria</taxon>
        <taxon>Hyphomicrobiales</taxon>
        <taxon>Blastochloridaceae</taxon>
        <taxon>Blastochloris</taxon>
    </lineage>
</organism>
<keyword evidence="1" id="KW-0472">Membrane</keyword>
<gene>
    <name evidence="2" type="ORF">BV133_1038</name>
</gene>
<protein>
    <submittedName>
        <fullName evidence="2">Uncharacterized protein</fullName>
    </submittedName>
</protein>
<dbReference type="EMBL" id="AP014854">
    <property type="protein sequence ID" value="BAR98631.1"/>
    <property type="molecule type" value="Genomic_DNA"/>
</dbReference>
<name>A0A182D155_BLAVI</name>
<feature type="transmembrane region" description="Helical" evidence="1">
    <location>
        <begin position="6"/>
        <end position="25"/>
    </location>
</feature>
<evidence type="ECO:0000313" key="2">
    <source>
        <dbReference type="EMBL" id="BAR98631.1"/>
    </source>
</evidence>
<reference evidence="2" key="1">
    <citation type="journal article" date="2015" name="Genome Announc.">
        <title>Complete Genome Sequence of the Bacteriochlorophyll b-Producing Photosynthetic Bacterium Blastochloris viridis.</title>
        <authorList>
            <person name="Tsukatani Y."/>
            <person name="Hirose Y."/>
            <person name="Harada J."/>
            <person name="Misawa N."/>
            <person name="Mori K."/>
            <person name="Inoue K."/>
            <person name="Tamiaki H."/>
        </authorList>
    </citation>
    <scope>NUCLEOTIDE SEQUENCE [LARGE SCALE GENOMIC DNA]</scope>
    <source>
        <strain evidence="2">DSM 133</strain>
    </source>
</reference>
<keyword evidence="1" id="KW-0812">Transmembrane</keyword>
<evidence type="ECO:0000256" key="1">
    <source>
        <dbReference type="SAM" id="Phobius"/>
    </source>
</evidence>
<proteinExistence type="predicted"/>
<dbReference type="AlphaFoldDB" id="A0A182D155"/>
<accession>A0A182D155</accession>
<keyword evidence="1" id="KW-1133">Transmembrane helix</keyword>
<sequence length="42" mass="4480">MTAVEYAIVLAVVSLMIVAPLATIGRDILPDILGRVADVFRP</sequence>